<evidence type="ECO:0000313" key="3">
    <source>
        <dbReference type="Proteomes" id="UP001500902"/>
    </source>
</evidence>
<keyword evidence="3" id="KW-1185">Reference proteome</keyword>
<protein>
    <submittedName>
        <fullName evidence="2">Uncharacterized protein</fullName>
    </submittedName>
</protein>
<feature type="region of interest" description="Disordered" evidence="1">
    <location>
        <begin position="1"/>
        <end position="65"/>
    </location>
</feature>
<evidence type="ECO:0000256" key="1">
    <source>
        <dbReference type="SAM" id="MobiDB-lite"/>
    </source>
</evidence>
<feature type="compositionally biased region" description="Polar residues" evidence="1">
    <location>
        <begin position="28"/>
        <end position="56"/>
    </location>
</feature>
<accession>A0ABP7C7L6</accession>
<sequence length="65" mass="6484">MPAGIVAQLPNACSSRTPTSIGYDGASAASTPVTAIVTSPEQNTSRGPNRSASTPITGGARMPVR</sequence>
<comment type="caution">
    <text evidence="2">The sequence shown here is derived from an EMBL/GenBank/DDBJ whole genome shotgun (WGS) entry which is preliminary data.</text>
</comment>
<feature type="compositionally biased region" description="Polar residues" evidence="1">
    <location>
        <begin position="11"/>
        <end position="20"/>
    </location>
</feature>
<organism evidence="2 3">
    <name type="scientific">Nonomuraea antimicrobica</name>
    <dbReference type="NCBI Taxonomy" id="561173"/>
    <lineage>
        <taxon>Bacteria</taxon>
        <taxon>Bacillati</taxon>
        <taxon>Actinomycetota</taxon>
        <taxon>Actinomycetes</taxon>
        <taxon>Streptosporangiales</taxon>
        <taxon>Streptosporangiaceae</taxon>
        <taxon>Nonomuraea</taxon>
    </lineage>
</organism>
<proteinExistence type="predicted"/>
<dbReference type="EMBL" id="BAAAZP010000099">
    <property type="protein sequence ID" value="GAA3682661.1"/>
    <property type="molecule type" value="Genomic_DNA"/>
</dbReference>
<name>A0ABP7C7L6_9ACTN</name>
<evidence type="ECO:0000313" key="2">
    <source>
        <dbReference type="EMBL" id="GAA3682661.1"/>
    </source>
</evidence>
<gene>
    <name evidence="2" type="ORF">GCM10022224_053900</name>
</gene>
<reference evidence="3" key="1">
    <citation type="journal article" date="2019" name="Int. J. Syst. Evol. Microbiol.">
        <title>The Global Catalogue of Microorganisms (GCM) 10K type strain sequencing project: providing services to taxonomists for standard genome sequencing and annotation.</title>
        <authorList>
            <consortium name="The Broad Institute Genomics Platform"/>
            <consortium name="The Broad Institute Genome Sequencing Center for Infectious Disease"/>
            <person name="Wu L."/>
            <person name="Ma J."/>
        </authorList>
    </citation>
    <scope>NUCLEOTIDE SEQUENCE [LARGE SCALE GENOMIC DNA]</scope>
    <source>
        <strain evidence="3">JCM 16904</strain>
    </source>
</reference>
<dbReference type="Proteomes" id="UP001500902">
    <property type="component" value="Unassembled WGS sequence"/>
</dbReference>